<feature type="domain" description="NADH:quinone oxidoreductase/Mrp antiporter transmembrane" evidence="9">
    <location>
        <begin position="131"/>
        <end position="422"/>
    </location>
</feature>
<evidence type="ECO:0000256" key="1">
    <source>
        <dbReference type="ARBA" id="ARBA00004651"/>
    </source>
</evidence>
<dbReference type="PANTHER" id="PTHR42703:SF1">
    <property type="entry name" value="NA(+)_H(+) ANTIPORTER SUBUNIT D1"/>
    <property type="match status" value="1"/>
</dbReference>
<organism evidence="10 11">
    <name type="scientific">Devosia chinhatensis</name>
    <dbReference type="NCBI Taxonomy" id="429727"/>
    <lineage>
        <taxon>Bacteria</taxon>
        <taxon>Pseudomonadati</taxon>
        <taxon>Pseudomonadota</taxon>
        <taxon>Alphaproteobacteria</taxon>
        <taxon>Hyphomicrobiales</taxon>
        <taxon>Devosiaceae</taxon>
        <taxon>Devosia</taxon>
    </lineage>
</organism>
<dbReference type="InterPro" id="IPR050586">
    <property type="entry name" value="CPA3_Na-H_Antiporter_D"/>
</dbReference>
<evidence type="ECO:0000256" key="4">
    <source>
        <dbReference type="ARBA" id="ARBA00022692"/>
    </source>
</evidence>
<keyword evidence="5 8" id="KW-1133">Transmembrane helix</keyword>
<dbReference type="AlphaFoldDB" id="A0A0F5FH21"/>
<proteinExistence type="inferred from homology"/>
<dbReference type="GO" id="GO:0005886">
    <property type="term" value="C:plasma membrane"/>
    <property type="evidence" value="ECO:0007669"/>
    <property type="project" value="UniProtKB-SubCell"/>
</dbReference>
<sequence length="507" mass="53664">MNLLASQALTWPVIIPLAAAALCALAWHRPAIQRGISLLALALMLAASILLLVQVEQNGTQMIAFGGWPVPFGIVFVADRLGAAMALITAILAFSIIVFGFADIRRRQEHAGFHPLYLGMIAAVAGAFLTGDVFNLYVWFEIMLITAMGLLAIDRTRAQLDGTIKYAVLNLLGTLLFLLAVGILYGATGTLNMADLGLVLADAEPSAALGLVAALFLVAFGIKAGYFPLFFWLPASYHTASIVVSAIFAGLITKVGVYASFRVFTLLFSVEDGGVREVVAVMAAGTMLFGVFGAAVQWDIRRILSFHIVSQIGYMMLGLALATPAAMAGAVFYIVHHIIVKANLFLAAGAIYRASGTYDLRRAGGLMASHPLLALLFAVPALSLAGIPPLSGFWAKFMVIDAAFAAEAHWLAGIGLVVGLLTVFSMSKIWVEAFWKAPPVQRKKPRRVPVLMLLPMAGLGLLTLVIGFSPEPFVVYAEAAAAALLDPSSYIDAVLGTALSPESGDAS</sequence>
<feature type="transmembrane region" description="Helical" evidence="8">
    <location>
        <begin position="166"/>
        <end position="187"/>
    </location>
</feature>
<dbReference type="OrthoDB" id="9768329at2"/>
<evidence type="ECO:0000256" key="3">
    <source>
        <dbReference type="ARBA" id="ARBA00022475"/>
    </source>
</evidence>
<feature type="transmembrane region" description="Helical" evidence="8">
    <location>
        <begin position="84"/>
        <end position="104"/>
    </location>
</feature>
<feature type="transmembrane region" description="Helical" evidence="8">
    <location>
        <begin position="240"/>
        <end position="259"/>
    </location>
</feature>
<keyword evidence="4 7" id="KW-0812">Transmembrane</keyword>
<feature type="transmembrane region" description="Helical" evidence="8">
    <location>
        <begin position="36"/>
        <end position="55"/>
    </location>
</feature>
<dbReference type="EMBL" id="JZEY01000061">
    <property type="protein sequence ID" value="KKB08141.1"/>
    <property type="molecule type" value="Genomic_DNA"/>
</dbReference>
<feature type="transmembrane region" description="Helical" evidence="8">
    <location>
        <begin position="111"/>
        <end position="130"/>
    </location>
</feature>
<comment type="similarity">
    <text evidence="2">Belongs to the CPA3 antiporters (TC 2.A.63) subunit D family.</text>
</comment>
<gene>
    <name evidence="10" type="ORF">VE26_16415</name>
</gene>
<evidence type="ECO:0000313" key="10">
    <source>
        <dbReference type="EMBL" id="KKB08141.1"/>
    </source>
</evidence>
<protein>
    <submittedName>
        <fullName evidence="10">NADH/ubiquinone/plastoquinone</fullName>
    </submittedName>
</protein>
<evidence type="ECO:0000256" key="6">
    <source>
        <dbReference type="ARBA" id="ARBA00023136"/>
    </source>
</evidence>
<dbReference type="Proteomes" id="UP000033649">
    <property type="component" value="Unassembled WGS sequence"/>
</dbReference>
<dbReference type="GO" id="GO:0008137">
    <property type="term" value="F:NADH dehydrogenase (ubiquinone) activity"/>
    <property type="evidence" value="ECO:0007669"/>
    <property type="project" value="InterPro"/>
</dbReference>
<keyword evidence="10" id="KW-0830">Ubiquinone</keyword>
<keyword evidence="3" id="KW-1003">Cell membrane</keyword>
<dbReference type="PATRIC" id="fig|429727.3.peg.3361"/>
<keyword evidence="6 8" id="KW-0472">Membrane</keyword>
<reference evidence="10 11" key="1">
    <citation type="submission" date="2015-03" db="EMBL/GenBank/DDBJ databases">
        <authorList>
            <person name="Hassan Y."/>
            <person name="Lepp D."/>
            <person name="Li X.-Z."/>
            <person name="Zhou T."/>
        </authorList>
    </citation>
    <scope>NUCLEOTIDE SEQUENCE [LARGE SCALE GENOMIC DNA]</scope>
    <source>
        <strain evidence="10 11">IPL18</strain>
    </source>
</reference>
<feature type="transmembrane region" description="Helical" evidence="8">
    <location>
        <begin position="207"/>
        <end position="233"/>
    </location>
</feature>
<dbReference type="InterPro" id="IPR003918">
    <property type="entry name" value="NADH_UbQ_OxRdtase"/>
</dbReference>
<feature type="transmembrane region" description="Helical" evidence="8">
    <location>
        <begin position="372"/>
        <end position="390"/>
    </location>
</feature>
<comment type="caution">
    <text evidence="10">The sequence shown here is derived from an EMBL/GenBank/DDBJ whole genome shotgun (WGS) entry which is preliminary data.</text>
</comment>
<evidence type="ECO:0000313" key="11">
    <source>
        <dbReference type="Proteomes" id="UP000033649"/>
    </source>
</evidence>
<accession>A0A0F5FH21</accession>
<dbReference type="InterPro" id="IPR001750">
    <property type="entry name" value="ND/Mrp_TM"/>
</dbReference>
<feature type="transmembrane region" description="Helical" evidence="8">
    <location>
        <begin position="279"/>
        <end position="300"/>
    </location>
</feature>
<evidence type="ECO:0000256" key="8">
    <source>
        <dbReference type="SAM" id="Phobius"/>
    </source>
</evidence>
<evidence type="ECO:0000256" key="2">
    <source>
        <dbReference type="ARBA" id="ARBA00005346"/>
    </source>
</evidence>
<comment type="subcellular location">
    <subcellularLocation>
        <location evidence="1">Cell membrane</location>
        <topology evidence="1">Multi-pass membrane protein</topology>
    </subcellularLocation>
    <subcellularLocation>
        <location evidence="7">Membrane</location>
        <topology evidence="7">Multi-pass membrane protein</topology>
    </subcellularLocation>
</comment>
<dbReference type="RefSeq" id="WP_046106170.1">
    <property type="nucleotide sequence ID" value="NZ_JZEY01000061.1"/>
</dbReference>
<dbReference type="GO" id="GO:0042773">
    <property type="term" value="P:ATP synthesis coupled electron transport"/>
    <property type="evidence" value="ECO:0007669"/>
    <property type="project" value="InterPro"/>
</dbReference>
<evidence type="ECO:0000256" key="5">
    <source>
        <dbReference type="ARBA" id="ARBA00022989"/>
    </source>
</evidence>
<evidence type="ECO:0000256" key="7">
    <source>
        <dbReference type="RuleBase" id="RU000320"/>
    </source>
</evidence>
<dbReference type="STRING" id="429727.VE26_16415"/>
<name>A0A0F5FH21_9HYPH</name>
<dbReference type="PRINTS" id="PR01437">
    <property type="entry name" value="NUOXDRDTASE4"/>
</dbReference>
<feature type="transmembrane region" description="Helical" evidence="8">
    <location>
        <begin position="450"/>
        <end position="468"/>
    </location>
</feature>
<feature type="transmembrane region" description="Helical" evidence="8">
    <location>
        <begin position="136"/>
        <end position="154"/>
    </location>
</feature>
<dbReference type="Pfam" id="PF00361">
    <property type="entry name" value="Proton_antipo_M"/>
    <property type="match status" value="1"/>
</dbReference>
<feature type="transmembrane region" description="Helical" evidence="8">
    <location>
        <begin position="312"/>
        <end position="336"/>
    </location>
</feature>
<keyword evidence="11" id="KW-1185">Reference proteome</keyword>
<dbReference type="PANTHER" id="PTHR42703">
    <property type="entry name" value="NADH DEHYDROGENASE"/>
    <property type="match status" value="1"/>
</dbReference>
<feature type="transmembrane region" description="Helical" evidence="8">
    <location>
        <begin position="410"/>
        <end position="430"/>
    </location>
</feature>
<evidence type="ECO:0000259" key="9">
    <source>
        <dbReference type="Pfam" id="PF00361"/>
    </source>
</evidence>